<reference evidence="1" key="1">
    <citation type="submission" date="2014-09" db="EMBL/GenBank/DDBJ databases">
        <authorList>
            <person name="Magalhaes I.L.F."/>
            <person name="Oliveira U."/>
            <person name="Santos F.R."/>
            <person name="Vidigal T.H.D.A."/>
            <person name="Brescovit A.D."/>
            <person name="Santos A.J."/>
        </authorList>
    </citation>
    <scope>NUCLEOTIDE SEQUENCE</scope>
    <source>
        <tissue evidence="1">Shoot tissue taken approximately 20 cm above the soil surface</tissue>
    </source>
</reference>
<name>A0A0A8YWL3_ARUDO</name>
<reference evidence="1" key="2">
    <citation type="journal article" date="2015" name="Data Brief">
        <title>Shoot transcriptome of the giant reed, Arundo donax.</title>
        <authorList>
            <person name="Barrero R.A."/>
            <person name="Guerrero F.D."/>
            <person name="Moolhuijzen P."/>
            <person name="Goolsby J.A."/>
            <person name="Tidwell J."/>
            <person name="Bellgard S.E."/>
            <person name="Bellgard M.I."/>
        </authorList>
    </citation>
    <scope>NUCLEOTIDE SEQUENCE</scope>
    <source>
        <tissue evidence="1">Shoot tissue taken approximately 20 cm above the soil surface</tissue>
    </source>
</reference>
<sequence>MPHRTRDSTPHIASDR</sequence>
<evidence type="ECO:0000313" key="1">
    <source>
        <dbReference type="EMBL" id="JAD31514.1"/>
    </source>
</evidence>
<protein>
    <submittedName>
        <fullName evidence="1">Uncharacterized protein</fullName>
    </submittedName>
</protein>
<proteinExistence type="predicted"/>
<organism evidence="1">
    <name type="scientific">Arundo donax</name>
    <name type="common">Giant reed</name>
    <name type="synonym">Donax arundinaceus</name>
    <dbReference type="NCBI Taxonomy" id="35708"/>
    <lineage>
        <taxon>Eukaryota</taxon>
        <taxon>Viridiplantae</taxon>
        <taxon>Streptophyta</taxon>
        <taxon>Embryophyta</taxon>
        <taxon>Tracheophyta</taxon>
        <taxon>Spermatophyta</taxon>
        <taxon>Magnoliopsida</taxon>
        <taxon>Liliopsida</taxon>
        <taxon>Poales</taxon>
        <taxon>Poaceae</taxon>
        <taxon>PACMAD clade</taxon>
        <taxon>Arundinoideae</taxon>
        <taxon>Arundineae</taxon>
        <taxon>Arundo</taxon>
    </lineage>
</organism>
<dbReference type="AlphaFoldDB" id="A0A0A8YWL3"/>
<dbReference type="EMBL" id="GBRH01266381">
    <property type="protein sequence ID" value="JAD31514.1"/>
    <property type="molecule type" value="Transcribed_RNA"/>
</dbReference>
<accession>A0A0A8YWL3</accession>